<accession>A0ACB8BNL7</accession>
<protein>
    <submittedName>
        <fullName evidence="1">Uncharacterized protein</fullName>
    </submittedName>
</protein>
<sequence>MQHALNTLDNTPNKLRLVPPPLTPPSRPQSDSILTTPATAYPSISASLPKPSLKVNSQNRPRAASTPVSPTASSSGKNTVQCGGVTKTGGRCSRQVKLPSTHSHLDPTPDVYCHQHRDPMMEPSGIYARLPSRPDKWIEFNNYIPQYLQRDTQLALRVEMEKTTSSSDVPGYIYTFEIRDPKRPEVIQFKVGRAVKLAKRLDEWAKQCGSKEQVVRGWWPGSVEDDDDPANGSLLRGRIREGKKGPLCHRVERLVHIELADLAVHAPYLDPKFPKVDTNPPQSGTSPKKAAATAPAPKPCPDCSKMHKEIFTFRRPKKGQFEGREWDLIVKPVIEKWGKFVADYYS</sequence>
<dbReference type="Proteomes" id="UP000790709">
    <property type="component" value="Unassembled WGS sequence"/>
</dbReference>
<dbReference type="EMBL" id="MU266372">
    <property type="protein sequence ID" value="KAH7927086.1"/>
    <property type="molecule type" value="Genomic_DNA"/>
</dbReference>
<name>A0ACB8BNL7_9AGAM</name>
<gene>
    <name evidence="1" type="ORF">BV22DRAFT_1007776</name>
</gene>
<comment type="caution">
    <text evidence="1">The sequence shown here is derived from an EMBL/GenBank/DDBJ whole genome shotgun (WGS) entry which is preliminary data.</text>
</comment>
<evidence type="ECO:0000313" key="2">
    <source>
        <dbReference type="Proteomes" id="UP000790709"/>
    </source>
</evidence>
<proteinExistence type="predicted"/>
<reference evidence="1" key="1">
    <citation type="journal article" date="2021" name="New Phytol.">
        <title>Evolutionary innovations through gain and loss of genes in the ectomycorrhizal Boletales.</title>
        <authorList>
            <person name="Wu G."/>
            <person name="Miyauchi S."/>
            <person name="Morin E."/>
            <person name="Kuo A."/>
            <person name="Drula E."/>
            <person name="Varga T."/>
            <person name="Kohler A."/>
            <person name="Feng B."/>
            <person name="Cao Y."/>
            <person name="Lipzen A."/>
            <person name="Daum C."/>
            <person name="Hundley H."/>
            <person name="Pangilinan J."/>
            <person name="Johnson J."/>
            <person name="Barry K."/>
            <person name="LaButti K."/>
            <person name="Ng V."/>
            <person name="Ahrendt S."/>
            <person name="Min B."/>
            <person name="Choi I.G."/>
            <person name="Park H."/>
            <person name="Plett J.M."/>
            <person name="Magnuson J."/>
            <person name="Spatafora J.W."/>
            <person name="Nagy L.G."/>
            <person name="Henrissat B."/>
            <person name="Grigoriev I.V."/>
            <person name="Yang Z.L."/>
            <person name="Xu J."/>
            <person name="Martin F.M."/>
        </authorList>
    </citation>
    <scope>NUCLEOTIDE SEQUENCE</scope>
    <source>
        <strain evidence="1">KUC20120723A-06</strain>
    </source>
</reference>
<organism evidence="1 2">
    <name type="scientific">Leucogyrophana mollusca</name>
    <dbReference type="NCBI Taxonomy" id="85980"/>
    <lineage>
        <taxon>Eukaryota</taxon>
        <taxon>Fungi</taxon>
        <taxon>Dikarya</taxon>
        <taxon>Basidiomycota</taxon>
        <taxon>Agaricomycotina</taxon>
        <taxon>Agaricomycetes</taxon>
        <taxon>Agaricomycetidae</taxon>
        <taxon>Boletales</taxon>
        <taxon>Boletales incertae sedis</taxon>
        <taxon>Leucogyrophana</taxon>
    </lineage>
</organism>
<evidence type="ECO:0000313" key="1">
    <source>
        <dbReference type="EMBL" id="KAH7927086.1"/>
    </source>
</evidence>
<keyword evidence="2" id="KW-1185">Reference proteome</keyword>